<dbReference type="PROSITE" id="PS00211">
    <property type="entry name" value="ABC_TRANSPORTER_1"/>
    <property type="match status" value="1"/>
</dbReference>
<organism evidence="12 13">
    <name type="scientific">Vagococcus allomyrinae</name>
    <dbReference type="NCBI Taxonomy" id="2794353"/>
    <lineage>
        <taxon>Bacteria</taxon>
        <taxon>Bacillati</taxon>
        <taxon>Bacillota</taxon>
        <taxon>Bacilli</taxon>
        <taxon>Lactobacillales</taxon>
        <taxon>Enterococcaceae</taxon>
        <taxon>Vagococcus</taxon>
    </lineage>
</organism>
<keyword evidence="5" id="KW-0547">Nucleotide-binding</keyword>
<name>A0A940SXZ8_9ENTE</name>
<evidence type="ECO:0000259" key="10">
    <source>
        <dbReference type="PROSITE" id="PS50893"/>
    </source>
</evidence>
<dbReference type="RefSeq" id="WP_209531816.1">
    <property type="nucleotide sequence ID" value="NZ_JAEEGA010000020.1"/>
</dbReference>
<dbReference type="InterPro" id="IPR027417">
    <property type="entry name" value="P-loop_NTPase"/>
</dbReference>
<dbReference type="PROSITE" id="PS50929">
    <property type="entry name" value="ABC_TM1F"/>
    <property type="match status" value="1"/>
</dbReference>
<evidence type="ECO:0000256" key="1">
    <source>
        <dbReference type="ARBA" id="ARBA00004651"/>
    </source>
</evidence>
<protein>
    <submittedName>
        <fullName evidence="12">ATP-binding cassette domain-containing protein</fullName>
    </submittedName>
</protein>
<dbReference type="EMBL" id="JAEEGA010000020">
    <property type="protein sequence ID" value="MBP1043886.1"/>
    <property type="molecule type" value="Genomic_DNA"/>
</dbReference>
<evidence type="ECO:0000256" key="2">
    <source>
        <dbReference type="ARBA" id="ARBA00022448"/>
    </source>
</evidence>
<dbReference type="SMART" id="SM00382">
    <property type="entry name" value="AAA"/>
    <property type="match status" value="1"/>
</dbReference>
<dbReference type="AlphaFoldDB" id="A0A940SXZ8"/>
<dbReference type="FunFam" id="1.20.1560.10:FF:000011">
    <property type="entry name" value="Multidrug ABC transporter ATP-binding protein"/>
    <property type="match status" value="1"/>
</dbReference>
<dbReference type="GO" id="GO:0005886">
    <property type="term" value="C:plasma membrane"/>
    <property type="evidence" value="ECO:0007669"/>
    <property type="project" value="UniProtKB-SubCell"/>
</dbReference>
<keyword evidence="2" id="KW-0813">Transport</keyword>
<feature type="transmembrane region" description="Helical" evidence="9">
    <location>
        <begin position="274"/>
        <end position="294"/>
    </location>
</feature>
<accession>A0A940SXZ8</accession>
<feature type="domain" description="ABC transmembrane type-1" evidence="11">
    <location>
        <begin position="19"/>
        <end position="303"/>
    </location>
</feature>
<dbReference type="InterPro" id="IPR011527">
    <property type="entry name" value="ABC1_TM_dom"/>
</dbReference>
<dbReference type="GO" id="GO:0005524">
    <property type="term" value="F:ATP binding"/>
    <property type="evidence" value="ECO:0007669"/>
    <property type="project" value="UniProtKB-KW"/>
</dbReference>
<dbReference type="InterPro" id="IPR017871">
    <property type="entry name" value="ABC_transporter-like_CS"/>
</dbReference>
<evidence type="ECO:0000256" key="7">
    <source>
        <dbReference type="ARBA" id="ARBA00022989"/>
    </source>
</evidence>
<dbReference type="SUPFAM" id="SSF52540">
    <property type="entry name" value="P-loop containing nucleoside triphosphate hydrolases"/>
    <property type="match status" value="1"/>
</dbReference>
<dbReference type="PROSITE" id="PS50893">
    <property type="entry name" value="ABC_TRANSPORTER_2"/>
    <property type="match status" value="1"/>
</dbReference>
<comment type="caution">
    <text evidence="12">The sequence shown here is derived from an EMBL/GenBank/DDBJ whole genome shotgun (WGS) entry which is preliminary data.</text>
</comment>
<reference evidence="12" key="1">
    <citation type="submission" date="2020-12" db="EMBL/GenBank/DDBJ databases">
        <title>Vagococcus allomyrinae sp. nov. and Enterococcus lavae sp. nov., isolated from the larvae of Allomyrina dichotoma.</title>
        <authorList>
            <person name="Lee S.D."/>
        </authorList>
    </citation>
    <scope>NUCLEOTIDE SEQUENCE</scope>
    <source>
        <strain evidence="12">BWB3-3</strain>
    </source>
</reference>
<evidence type="ECO:0000256" key="3">
    <source>
        <dbReference type="ARBA" id="ARBA00022475"/>
    </source>
</evidence>
<dbReference type="InterPro" id="IPR003439">
    <property type="entry name" value="ABC_transporter-like_ATP-bd"/>
</dbReference>
<feature type="transmembrane region" description="Helical" evidence="9">
    <location>
        <begin position="56"/>
        <end position="77"/>
    </location>
</feature>
<gene>
    <name evidence="12" type="ORF">I6N95_22920</name>
</gene>
<dbReference type="SUPFAM" id="SSF90123">
    <property type="entry name" value="ABC transporter transmembrane region"/>
    <property type="match status" value="1"/>
</dbReference>
<evidence type="ECO:0000259" key="11">
    <source>
        <dbReference type="PROSITE" id="PS50929"/>
    </source>
</evidence>
<dbReference type="InterPro" id="IPR039421">
    <property type="entry name" value="Type_1_exporter"/>
</dbReference>
<dbReference type="InterPro" id="IPR036640">
    <property type="entry name" value="ABC1_TM_sf"/>
</dbReference>
<dbReference type="InterPro" id="IPR003593">
    <property type="entry name" value="AAA+_ATPase"/>
</dbReference>
<keyword evidence="13" id="KW-1185">Reference proteome</keyword>
<dbReference type="Pfam" id="PF00005">
    <property type="entry name" value="ABC_tran"/>
    <property type="match status" value="1"/>
</dbReference>
<dbReference type="Proteomes" id="UP000674938">
    <property type="component" value="Unassembled WGS sequence"/>
</dbReference>
<evidence type="ECO:0000256" key="8">
    <source>
        <dbReference type="ARBA" id="ARBA00023136"/>
    </source>
</evidence>
<evidence type="ECO:0000256" key="6">
    <source>
        <dbReference type="ARBA" id="ARBA00022840"/>
    </source>
</evidence>
<dbReference type="Gene3D" id="1.20.1560.10">
    <property type="entry name" value="ABC transporter type 1, transmembrane domain"/>
    <property type="match status" value="1"/>
</dbReference>
<comment type="subcellular location">
    <subcellularLocation>
        <location evidence="1">Cell membrane</location>
        <topology evidence="1">Multi-pass membrane protein</topology>
    </subcellularLocation>
</comment>
<evidence type="ECO:0000313" key="12">
    <source>
        <dbReference type="EMBL" id="MBP1043886.1"/>
    </source>
</evidence>
<keyword evidence="8 9" id="KW-0472">Membrane</keyword>
<dbReference type="Pfam" id="PF00664">
    <property type="entry name" value="ABC_membrane"/>
    <property type="match status" value="1"/>
</dbReference>
<dbReference type="PANTHER" id="PTHR43394">
    <property type="entry name" value="ATP-DEPENDENT PERMEASE MDL1, MITOCHONDRIAL"/>
    <property type="match status" value="1"/>
</dbReference>
<feature type="transmembrane region" description="Helical" evidence="9">
    <location>
        <begin position="243"/>
        <end position="268"/>
    </location>
</feature>
<evidence type="ECO:0000313" key="13">
    <source>
        <dbReference type="Proteomes" id="UP000674938"/>
    </source>
</evidence>
<feature type="domain" description="ABC transporter" evidence="10">
    <location>
        <begin position="336"/>
        <end position="571"/>
    </location>
</feature>
<evidence type="ECO:0000256" key="4">
    <source>
        <dbReference type="ARBA" id="ARBA00022692"/>
    </source>
</evidence>
<dbReference type="CDD" id="cd18541">
    <property type="entry name" value="ABC_6TM_TmrB_like"/>
    <property type="match status" value="1"/>
</dbReference>
<dbReference type="PANTHER" id="PTHR43394:SF1">
    <property type="entry name" value="ATP-BINDING CASSETTE SUB-FAMILY B MEMBER 10, MITOCHONDRIAL"/>
    <property type="match status" value="1"/>
</dbReference>
<sequence length="583" mass="65503">MQIFRKLGWFFKEERKSYIIGVTSLVIVSMLQIVSPRIIGIVIDEIADKTLTAKRLIMWVSIVVGVAILQYILRYVWRTNIWGSAAKLEKSLRKQLFHHFTVMDNVFFQKYRTGDLMAHATNDLSAIQNVAGAGILTFADSLVNGGVTIIAMILFVDWRLTLIALLPLPLLAFTSRKLGSELHGAFRKSQEAFSTINDKTQESITGIKVIKTFGQEREDMEDFQEKVNDAIVKVNRVNVLDALFDPIITLIIGLSYILTIIVGGTFIMKNVITIGQLITFIDYISMLIWPMFAIGRLFNVLERGSASYDRVQELLHEKSHIVEREGAIQEVAKGQLNFDMSSFRYHDDEVETLKNVQFKIEEGSTLGIVGKTGSGKTTIMKLLLREYDEYEGMITFGGHDIRDYSLDALLNSIGYVPQDHFLFSMTIRDNIRFANPEGSQGEVERAAELTAIHDDIVDMPKGYDTMVGERGVSLSGGQKQRLSIARALMINPELLILDDALSAVDAKTEERILSNLKTIRGDKTTIIAAHRISSVMHAQEIIVVEDGQIVERGNHDELIALNGWYAKMYDQQQLEAKIEGGSD</sequence>
<proteinExistence type="predicted"/>
<evidence type="ECO:0000256" key="9">
    <source>
        <dbReference type="SAM" id="Phobius"/>
    </source>
</evidence>
<dbReference type="Gene3D" id="3.40.50.300">
    <property type="entry name" value="P-loop containing nucleotide triphosphate hydrolases"/>
    <property type="match status" value="1"/>
</dbReference>
<dbReference type="FunFam" id="3.40.50.300:FF:000221">
    <property type="entry name" value="Multidrug ABC transporter ATP-binding protein"/>
    <property type="match status" value="1"/>
</dbReference>
<keyword evidence="3" id="KW-1003">Cell membrane</keyword>
<feature type="transmembrane region" description="Helical" evidence="9">
    <location>
        <begin position="17"/>
        <end position="35"/>
    </location>
</feature>
<evidence type="ECO:0000256" key="5">
    <source>
        <dbReference type="ARBA" id="ARBA00022741"/>
    </source>
</evidence>
<keyword evidence="7 9" id="KW-1133">Transmembrane helix</keyword>
<dbReference type="GO" id="GO:0016887">
    <property type="term" value="F:ATP hydrolysis activity"/>
    <property type="evidence" value="ECO:0007669"/>
    <property type="project" value="InterPro"/>
</dbReference>
<keyword evidence="4 9" id="KW-0812">Transmembrane</keyword>
<dbReference type="GO" id="GO:0015421">
    <property type="term" value="F:ABC-type oligopeptide transporter activity"/>
    <property type="evidence" value="ECO:0007669"/>
    <property type="project" value="TreeGrafter"/>
</dbReference>
<keyword evidence="6 12" id="KW-0067">ATP-binding</keyword>